<dbReference type="Proteomes" id="UP000230886">
    <property type="component" value="Unassembled WGS sequence"/>
</dbReference>
<evidence type="ECO:0000313" key="1">
    <source>
        <dbReference type="EMBL" id="PCK24281.1"/>
    </source>
</evidence>
<protein>
    <submittedName>
        <fullName evidence="1">Uncharacterized protein</fullName>
    </submittedName>
</protein>
<sequence>MDWFVSVWDEDMGVHVYRGGEGFDRASVIEQVLAAGRVIARRQDDSVVGTVGKVVIDGIPVDAIPFGDNGIGDDELRWLIGAQFDRVRAGIDAAHTASHPRQSGPPRI</sequence>
<dbReference type="EMBL" id="NOVD01000033">
    <property type="protein sequence ID" value="PCK24281.1"/>
    <property type="molecule type" value="Genomic_DNA"/>
</dbReference>
<evidence type="ECO:0000313" key="2">
    <source>
        <dbReference type="Proteomes" id="UP000230886"/>
    </source>
</evidence>
<accession>A0A2A5J5M6</accession>
<name>A0A2A5J5M6_RHOSG</name>
<dbReference type="RefSeq" id="WP_024488290.1">
    <property type="nucleotide sequence ID" value="NZ_JASIRM010000031.1"/>
</dbReference>
<dbReference type="AlphaFoldDB" id="A0A2A5J5M6"/>
<gene>
    <name evidence="1" type="ORF">CHR55_26750</name>
</gene>
<proteinExistence type="predicted"/>
<reference evidence="1 2" key="1">
    <citation type="submission" date="2017-07" db="EMBL/GenBank/DDBJ databases">
        <title>Draft sequence of Rhodococcus enclensis 23b-28.</title>
        <authorList>
            <person name="Besaury L."/>
            <person name="Sancelme M."/>
            <person name="Amato P."/>
            <person name="Lallement A."/>
            <person name="Delort A.-M."/>
        </authorList>
    </citation>
    <scope>NUCLEOTIDE SEQUENCE [LARGE SCALE GENOMIC DNA]</scope>
    <source>
        <strain evidence="1 2">23b-28</strain>
    </source>
</reference>
<comment type="caution">
    <text evidence="1">The sequence shown here is derived from an EMBL/GenBank/DDBJ whole genome shotgun (WGS) entry which is preliminary data.</text>
</comment>
<organism evidence="1 2">
    <name type="scientific">Rhodococcus qingshengii</name>
    <dbReference type="NCBI Taxonomy" id="334542"/>
    <lineage>
        <taxon>Bacteria</taxon>
        <taxon>Bacillati</taxon>
        <taxon>Actinomycetota</taxon>
        <taxon>Actinomycetes</taxon>
        <taxon>Mycobacteriales</taxon>
        <taxon>Nocardiaceae</taxon>
        <taxon>Rhodococcus</taxon>
        <taxon>Rhodococcus erythropolis group</taxon>
    </lineage>
</organism>